<feature type="compositionally biased region" description="Low complexity" evidence="1">
    <location>
        <begin position="68"/>
        <end position="90"/>
    </location>
</feature>
<dbReference type="GO" id="GO:0006310">
    <property type="term" value="P:DNA recombination"/>
    <property type="evidence" value="ECO:0007669"/>
    <property type="project" value="InterPro"/>
</dbReference>
<evidence type="ECO:0000313" key="4">
    <source>
        <dbReference type="Proteomes" id="UP000324800"/>
    </source>
</evidence>
<reference evidence="3 4" key="1">
    <citation type="submission" date="2019-03" db="EMBL/GenBank/DDBJ databases">
        <title>Single cell metagenomics reveals metabolic interactions within the superorganism composed of flagellate Streblomastix strix and complex community of Bacteroidetes bacteria on its surface.</title>
        <authorList>
            <person name="Treitli S.C."/>
            <person name="Kolisko M."/>
            <person name="Husnik F."/>
            <person name="Keeling P."/>
            <person name="Hampl V."/>
        </authorList>
    </citation>
    <scope>NUCLEOTIDE SEQUENCE [LARGE SCALE GENOMIC DNA]</scope>
    <source>
        <strain evidence="3">ST1C</strain>
    </source>
</reference>
<dbReference type="GO" id="GO:0015074">
    <property type="term" value="P:DNA integration"/>
    <property type="evidence" value="ECO:0007669"/>
    <property type="project" value="InterPro"/>
</dbReference>
<feature type="compositionally biased region" description="Polar residues" evidence="1">
    <location>
        <begin position="110"/>
        <end position="119"/>
    </location>
</feature>
<feature type="compositionally biased region" description="Basic and acidic residues" evidence="1">
    <location>
        <begin position="257"/>
        <end position="266"/>
    </location>
</feature>
<feature type="region of interest" description="Disordered" evidence="1">
    <location>
        <begin position="68"/>
        <end position="130"/>
    </location>
</feature>
<evidence type="ECO:0000259" key="2">
    <source>
        <dbReference type="PROSITE" id="PS51898"/>
    </source>
</evidence>
<dbReference type="InterPro" id="IPR002104">
    <property type="entry name" value="Integrase_catalytic"/>
</dbReference>
<accession>A0A5J4U6Q6</accession>
<proteinExistence type="predicted"/>
<organism evidence="3 4">
    <name type="scientific">Streblomastix strix</name>
    <dbReference type="NCBI Taxonomy" id="222440"/>
    <lineage>
        <taxon>Eukaryota</taxon>
        <taxon>Metamonada</taxon>
        <taxon>Preaxostyla</taxon>
        <taxon>Oxymonadida</taxon>
        <taxon>Streblomastigidae</taxon>
        <taxon>Streblomastix</taxon>
    </lineage>
</organism>
<dbReference type="EMBL" id="SNRW01020322">
    <property type="protein sequence ID" value="KAA6365571.1"/>
    <property type="molecule type" value="Genomic_DNA"/>
</dbReference>
<evidence type="ECO:0000256" key="1">
    <source>
        <dbReference type="SAM" id="MobiDB-lite"/>
    </source>
</evidence>
<dbReference type="Proteomes" id="UP000324800">
    <property type="component" value="Unassembled WGS sequence"/>
</dbReference>
<gene>
    <name evidence="3" type="ORF">EZS28_038903</name>
</gene>
<feature type="region of interest" description="Disordered" evidence="1">
    <location>
        <begin position="212"/>
        <end position="266"/>
    </location>
</feature>
<name>A0A5J4U6Q6_9EUKA</name>
<comment type="caution">
    <text evidence="3">The sequence shown here is derived from an EMBL/GenBank/DDBJ whole genome shotgun (WGS) entry which is preliminary data.</text>
</comment>
<sequence length="514" mass="58323">MLLIQVGARLQSIIAELGQLGELAKSKIYQVIQPEEDEGHSLRSNAFRTYLQQGGNPLDYDKIRQLSSSSGYQKEKSSTNSSTDTTPNSKTKGRQKMVGRSSLSEGGIEFNSQSTQQIRKSGRFSTEERGFQRGTSEIIGEPNTGRICDAQEKSVSSIPITNGRYPSDWDQWLEISMGQRNNICSSSKYNNWEMSTEDQKRENDCSINSSRLGIMVKSSSQRDGNKINSTRLSRSDSQTGEINEKKRKQTTSMKPRHTSDPNRRGDEVYQLMTRYIELSDEETLDLKLEMSDQLQRKNGEAMAGIASYLDTSTTQISSFFGETAAIIVRRALRYCADKKMTEQSICATKQGLCAIIELLGGPKLSKAQILSSFTKKYAAKTIVKAKYKKIWKVETLLNFKRSKKNNKLNKEIQAHTAVLLQICTTLRGSEIATLNRSSFYIDNEEMRVIAPKRKKKCFIERIISRLNDKNICPVSAMESWLKVIETKVGDDLWFTTKNKKMNEQQVRDFSRLRL</sequence>
<dbReference type="AlphaFoldDB" id="A0A5J4U6Q6"/>
<dbReference type="GO" id="GO:0003677">
    <property type="term" value="F:DNA binding"/>
    <property type="evidence" value="ECO:0007669"/>
    <property type="project" value="InterPro"/>
</dbReference>
<feature type="domain" description="Tyr recombinase" evidence="2">
    <location>
        <begin position="386"/>
        <end position="514"/>
    </location>
</feature>
<protein>
    <recommendedName>
        <fullName evidence="2">Tyr recombinase domain-containing protein</fullName>
    </recommendedName>
</protein>
<evidence type="ECO:0000313" key="3">
    <source>
        <dbReference type="EMBL" id="KAA6365571.1"/>
    </source>
</evidence>
<feature type="compositionally biased region" description="Polar residues" evidence="1">
    <location>
        <begin position="212"/>
        <end position="241"/>
    </location>
</feature>
<dbReference type="PROSITE" id="PS51898">
    <property type="entry name" value="TYR_RECOMBINASE"/>
    <property type="match status" value="1"/>
</dbReference>